<dbReference type="RefSeq" id="WP_088471056.1">
    <property type="nucleotide sequence ID" value="NZ_NISJ01000001.1"/>
</dbReference>
<dbReference type="GO" id="GO:0016989">
    <property type="term" value="F:sigma factor antagonist activity"/>
    <property type="evidence" value="ECO:0007669"/>
    <property type="project" value="TreeGrafter"/>
</dbReference>
<proteinExistence type="predicted"/>
<gene>
    <name evidence="5" type="ORF">CDQ91_02205</name>
</gene>
<dbReference type="PANTHER" id="PTHR30273">
    <property type="entry name" value="PERIPLASMIC SIGNAL SENSOR AND SIGMA FACTOR ACTIVATOR FECR-RELATED"/>
    <property type="match status" value="1"/>
</dbReference>
<keyword evidence="6" id="KW-1185">Reference proteome</keyword>
<dbReference type="InterPro" id="IPR012373">
    <property type="entry name" value="Ferrdict_sens_TM"/>
</dbReference>
<dbReference type="PIRSF" id="PIRSF018266">
    <property type="entry name" value="FecR"/>
    <property type="match status" value="1"/>
</dbReference>
<dbReference type="AlphaFoldDB" id="A0A246K5I6"/>
<dbReference type="Gene3D" id="2.60.120.1440">
    <property type="match status" value="1"/>
</dbReference>
<evidence type="ECO:0000313" key="5">
    <source>
        <dbReference type="EMBL" id="OWR01247.1"/>
    </source>
</evidence>
<feature type="domain" description="FecR N-terminal" evidence="4">
    <location>
        <begin position="17"/>
        <end position="57"/>
    </location>
</feature>
<protein>
    <recommendedName>
        <fullName evidence="7">FecR protein domain-containing protein</fullName>
    </recommendedName>
</protein>
<dbReference type="OrthoDB" id="7492241at2"/>
<comment type="caution">
    <text evidence="5">The sequence shown here is derived from an EMBL/GenBank/DDBJ whole genome shotgun (WGS) entry which is preliminary data.</text>
</comment>
<keyword evidence="2" id="KW-0472">Membrane</keyword>
<reference evidence="5 6" key="1">
    <citation type="journal article" date="2002" name="Int. J. Syst. Evol. Microbiol.">
        <title>Sphingopyxis witflariensis sp. nov., isolated from activated sludge.</title>
        <authorList>
            <person name="Kampfer P."/>
            <person name="Witzenberger R."/>
            <person name="Denner E.B."/>
            <person name="Busse H.J."/>
            <person name="Neef A."/>
        </authorList>
    </citation>
    <scope>NUCLEOTIDE SEQUENCE [LARGE SCALE GENOMIC DNA]</scope>
    <source>
        <strain evidence="5 6">DSM 14551</strain>
    </source>
</reference>
<evidence type="ECO:0000259" key="4">
    <source>
        <dbReference type="Pfam" id="PF16220"/>
    </source>
</evidence>
<sequence length="338" mass="37276">MNENDGAKPSTNLLLKDAALSWSIRMRGEVTRTLQEEFDQWRTASPDHQRAYDRYSRVIDRSEILKSSKQLIPSAAEKPVERQPRRWLMAGAAAAAVIVFAIAISASDGPFPGSGAVLSARAAEPLVTGRGEIRSFVLDDGSTATLDTDTKVEVSMFSEGRYLRLVQGRARLKVIKDPRQFRIAAGEGVVTTKEAVVDISLRDDRRVVVELINGNAELASASPRVPPATRPIPLRRSAALEYGADDKQIRSSARDRSNSSREWPSGWAEHGSIRLDSLLSEASRYSEMPITVDDPTIASRTVSGRFKISDTEMFVSRIVELFGLTVDRRADGIHLRSQ</sequence>
<accession>A0A246K5I6</accession>
<evidence type="ECO:0008006" key="7">
    <source>
        <dbReference type="Google" id="ProtNLM"/>
    </source>
</evidence>
<feature type="transmembrane region" description="Helical" evidence="2">
    <location>
        <begin position="87"/>
        <end position="106"/>
    </location>
</feature>
<keyword evidence="2" id="KW-0812">Transmembrane</keyword>
<evidence type="ECO:0000313" key="6">
    <source>
        <dbReference type="Proteomes" id="UP000197097"/>
    </source>
</evidence>
<keyword evidence="2" id="KW-1133">Transmembrane helix</keyword>
<dbReference type="PANTHER" id="PTHR30273:SF2">
    <property type="entry name" value="PROTEIN FECR"/>
    <property type="match status" value="1"/>
</dbReference>
<dbReference type="EMBL" id="NISJ01000001">
    <property type="protein sequence ID" value="OWR01247.1"/>
    <property type="molecule type" value="Genomic_DNA"/>
</dbReference>
<dbReference type="InterPro" id="IPR006860">
    <property type="entry name" value="FecR"/>
</dbReference>
<dbReference type="Pfam" id="PF04773">
    <property type="entry name" value="FecR"/>
    <property type="match status" value="1"/>
</dbReference>
<evidence type="ECO:0000259" key="3">
    <source>
        <dbReference type="Pfam" id="PF04773"/>
    </source>
</evidence>
<dbReference type="InterPro" id="IPR032623">
    <property type="entry name" value="FecR_N"/>
</dbReference>
<dbReference type="Pfam" id="PF16220">
    <property type="entry name" value="DUF4880"/>
    <property type="match status" value="1"/>
</dbReference>
<name>A0A246K5I6_9SPHN</name>
<feature type="region of interest" description="Disordered" evidence="1">
    <location>
        <begin position="246"/>
        <end position="265"/>
    </location>
</feature>
<evidence type="ECO:0000256" key="2">
    <source>
        <dbReference type="SAM" id="Phobius"/>
    </source>
</evidence>
<evidence type="ECO:0000256" key="1">
    <source>
        <dbReference type="SAM" id="MobiDB-lite"/>
    </source>
</evidence>
<feature type="domain" description="FecR protein" evidence="3">
    <location>
        <begin position="126"/>
        <end position="216"/>
    </location>
</feature>
<feature type="compositionally biased region" description="Basic and acidic residues" evidence="1">
    <location>
        <begin position="246"/>
        <end position="259"/>
    </location>
</feature>
<organism evidence="5 6">
    <name type="scientific">Sphingopyxis witflariensis</name>
    <dbReference type="NCBI Taxonomy" id="173675"/>
    <lineage>
        <taxon>Bacteria</taxon>
        <taxon>Pseudomonadati</taxon>
        <taxon>Pseudomonadota</taxon>
        <taxon>Alphaproteobacteria</taxon>
        <taxon>Sphingomonadales</taxon>
        <taxon>Sphingomonadaceae</taxon>
        <taxon>Sphingopyxis</taxon>
    </lineage>
</organism>
<dbReference type="Proteomes" id="UP000197097">
    <property type="component" value="Unassembled WGS sequence"/>
</dbReference>